<dbReference type="CDD" id="cd00570">
    <property type="entry name" value="GST_N_family"/>
    <property type="match status" value="1"/>
</dbReference>
<dbReference type="Pfam" id="PF13410">
    <property type="entry name" value="GST_C_2"/>
    <property type="match status" value="1"/>
</dbReference>
<proteinExistence type="predicted"/>
<dbReference type="Proteomes" id="UP001589628">
    <property type="component" value="Unassembled WGS sequence"/>
</dbReference>
<dbReference type="Gene3D" id="1.20.1050.10">
    <property type="match status" value="1"/>
</dbReference>
<dbReference type="EMBL" id="JBHLZN010000004">
    <property type="protein sequence ID" value="MFB9887387.1"/>
    <property type="molecule type" value="Genomic_DNA"/>
</dbReference>
<dbReference type="Gene3D" id="3.40.30.10">
    <property type="entry name" value="Glutaredoxin"/>
    <property type="match status" value="1"/>
</dbReference>
<dbReference type="Pfam" id="PF13417">
    <property type="entry name" value="GST_N_3"/>
    <property type="match status" value="1"/>
</dbReference>
<keyword evidence="3" id="KW-1185">Reference proteome</keyword>
<evidence type="ECO:0000313" key="2">
    <source>
        <dbReference type="EMBL" id="MFB9887387.1"/>
    </source>
</evidence>
<comment type="caution">
    <text evidence="2">The sequence shown here is derived from an EMBL/GenBank/DDBJ whole genome shotgun (WGS) entry which is preliminary data.</text>
</comment>
<organism evidence="2 3">
    <name type="scientific">Balneatrix alpica</name>
    <dbReference type="NCBI Taxonomy" id="75684"/>
    <lineage>
        <taxon>Bacteria</taxon>
        <taxon>Pseudomonadati</taxon>
        <taxon>Pseudomonadota</taxon>
        <taxon>Gammaproteobacteria</taxon>
        <taxon>Oceanospirillales</taxon>
        <taxon>Balneatrichaceae</taxon>
        <taxon>Balneatrix</taxon>
    </lineage>
</organism>
<sequence length="191" mass="21873">MKLVGSGTSPYVRRIRLLLVDQPYEFVDLNIYGEGREVLRQHSPTLQIPMLQDGEQALYDSRIIGRYLCAKLGHAPLSWQQENLLTLADAVNDANVVLLLSKRSELPVEEDRLYYRLQRERTASCLAALEQQAAQGAFNEWNFASICLYCMLDWVAFRELVALSDYPALQKFWQQNQQRPGVQATDPRLAV</sequence>
<feature type="domain" description="GST N-terminal" evidence="1">
    <location>
        <begin position="1"/>
        <end position="76"/>
    </location>
</feature>
<name>A0ABV5ZDN4_9GAMM</name>
<protein>
    <submittedName>
        <fullName evidence="2">Glutathione S-transferase family protein</fullName>
    </submittedName>
</protein>
<dbReference type="InterPro" id="IPR004045">
    <property type="entry name" value="Glutathione_S-Trfase_N"/>
</dbReference>
<dbReference type="SUPFAM" id="SSF52833">
    <property type="entry name" value="Thioredoxin-like"/>
    <property type="match status" value="1"/>
</dbReference>
<dbReference type="PROSITE" id="PS50404">
    <property type="entry name" value="GST_NTER"/>
    <property type="match status" value="1"/>
</dbReference>
<accession>A0ABV5ZDN4</accession>
<evidence type="ECO:0000313" key="3">
    <source>
        <dbReference type="Proteomes" id="UP001589628"/>
    </source>
</evidence>
<dbReference type="RefSeq" id="WP_027314054.1">
    <property type="nucleotide sequence ID" value="NZ_JBHLZN010000004.1"/>
</dbReference>
<gene>
    <name evidence="2" type="ORF">ACFFLH_13280</name>
</gene>
<dbReference type="InterPro" id="IPR036282">
    <property type="entry name" value="Glutathione-S-Trfase_C_sf"/>
</dbReference>
<evidence type="ECO:0000259" key="1">
    <source>
        <dbReference type="PROSITE" id="PS50404"/>
    </source>
</evidence>
<dbReference type="InterPro" id="IPR036249">
    <property type="entry name" value="Thioredoxin-like_sf"/>
</dbReference>
<reference evidence="2 3" key="1">
    <citation type="submission" date="2024-09" db="EMBL/GenBank/DDBJ databases">
        <authorList>
            <person name="Sun Q."/>
            <person name="Mori K."/>
        </authorList>
    </citation>
    <scope>NUCLEOTIDE SEQUENCE [LARGE SCALE GENOMIC DNA]</scope>
    <source>
        <strain evidence="2 3">ATCC 51285</strain>
    </source>
</reference>
<dbReference type="SUPFAM" id="SSF47616">
    <property type="entry name" value="GST C-terminal domain-like"/>
    <property type="match status" value="1"/>
</dbReference>